<reference evidence="1 2" key="1">
    <citation type="submission" date="2018-06" db="EMBL/GenBank/DDBJ databases">
        <authorList>
            <consortium name="Pathogen Informatics"/>
            <person name="Doyle S."/>
        </authorList>
    </citation>
    <scope>NUCLEOTIDE SEQUENCE [LARGE SCALE GENOMIC DNA]</scope>
    <source>
        <strain evidence="1 2">NCTC12278</strain>
    </source>
</reference>
<dbReference type="KEGG" id="sfer:NCTC12278_00058"/>
<proteinExistence type="predicted"/>
<gene>
    <name evidence="1" type="ORF">NCTC12278_00058</name>
</gene>
<dbReference type="InterPro" id="IPR011664">
    <property type="entry name" value="Abi_system_AbiD/AbiF-like"/>
</dbReference>
<protein>
    <submittedName>
        <fullName evidence="1">Abortive infection bacteriophage resistance protein</fullName>
    </submittedName>
</protein>
<name>A0A2X3VC76_9STRE</name>
<organism evidence="1 2">
    <name type="scientific">Streptococcus ferus</name>
    <dbReference type="NCBI Taxonomy" id="1345"/>
    <lineage>
        <taxon>Bacteria</taxon>
        <taxon>Bacillati</taxon>
        <taxon>Bacillota</taxon>
        <taxon>Bacilli</taxon>
        <taxon>Lactobacillales</taxon>
        <taxon>Streptococcaceae</taxon>
        <taxon>Streptococcus</taxon>
    </lineage>
</organism>
<evidence type="ECO:0000313" key="2">
    <source>
        <dbReference type="Proteomes" id="UP000249495"/>
    </source>
</evidence>
<dbReference type="AlphaFoldDB" id="A0A2X3VC76"/>
<dbReference type="Proteomes" id="UP000249495">
    <property type="component" value="Chromosome 1"/>
</dbReference>
<accession>A0A2X3VC76</accession>
<keyword evidence="2" id="KW-1185">Reference proteome</keyword>
<dbReference type="EMBL" id="LS483343">
    <property type="protein sequence ID" value="SQF38964.1"/>
    <property type="molecule type" value="Genomic_DNA"/>
</dbReference>
<sequence length="494" mass="57945">MTDNNTEEQFEEQPDFYELINNKITPSPNLTDELSLLNFLKLNNLRYSQFNEIVILSNLIDGQITIAEFQTIIDYDIKFKEFIMKWVLFIEDNIKARIENRITKLNISERDLFNKVNSSSDNNLKKLIKNSLKSLRKNYLLRDTGDLRLRYTVTTDEIPKLESAPMDVLMDQFTVGDLLVFINFIITEYSNFQNDGNTDWEKIRDYLSELKLVRNISAHGNSFLSAILDEKSNPNYLLEENSHIIGGDPFYIDASKETSIFHLVRSPIKLMLKGHVQSPQHIAVFWSQKLLNNQTLRSFVYFYFMVCYLTQGTSSKEKFKNELREVFGESDKKVNFDKVFIDTLINPYLEEENRQNLLNSLIPQAVNMFDYIKEHDYEYTGASGDSIYEIIYSNKKIRINLGDNANWHLKMLKDIDDKHSNDKTMAPSTWPECKEIREKFGIFFLDESNARETLMRMLDSNLEVEYNEGIEQLLKISEFKNLKALFLDILNLFN</sequence>
<dbReference type="RefSeq" id="WP_018031144.1">
    <property type="nucleotide sequence ID" value="NZ_LS483343.1"/>
</dbReference>
<evidence type="ECO:0000313" key="1">
    <source>
        <dbReference type="EMBL" id="SQF38964.1"/>
    </source>
</evidence>
<dbReference type="Pfam" id="PF07751">
    <property type="entry name" value="Abi_2"/>
    <property type="match status" value="1"/>
</dbReference>